<organism evidence="1 2">
    <name type="scientific">Thalictrum thalictroides</name>
    <name type="common">Rue-anemone</name>
    <name type="synonym">Anemone thalictroides</name>
    <dbReference type="NCBI Taxonomy" id="46969"/>
    <lineage>
        <taxon>Eukaryota</taxon>
        <taxon>Viridiplantae</taxon>
        <taxon>Streptophyta</taxon>
        <taxon>Embryophyta</taxon>
        <taxon>Tracheophyta</taxon>
        <taxon>Spermatophyta</taxon>
        <taxon>Magnoliopsida</taxon>
        <taxon>Ranunculales</taxon>
        <taxon>Ranunculaceae</taxon>
        <taxon>Thalictroideae</taxon>
        <taxon>Thalictrum</taxon>
    </lineage>
</organism>
<dbReference type="OrthoDB" id="1640491at2759"/>
<evidence type="ECO:0000313" key="1">
    <source>
        <dbReference type="EMBL" id="KAF5178208.1"/>
    </source>
</evidence>
<dbReference type="Proteomes" id="UP000554482">
    <property type="component" value="Unassembled WGS sequence"/>
</dbReference>
<sequence>MILEDEQDIGLEPWRPPSDEVTIPVEIEMQPNNVNEIIAIMLSRTLTLRSGTAHERLKANWLNILCLILHNMIIKDEQDIGLESWRPPSDEVTIPVEVEMQPNNVEEIIAMLSRTLP</sequence>
<accession>A0A7J6V0H0</accession>
<protein>
    <submittedName>
        <fullName evidence="1">Uncharacterized protein</fullName>
    </submittedName>
</protein>
<name>A0A7J6V0H0_THATH</name>
<proteinExistence type="predicted"/>
<comment type="caution">
    <text evidence="1">The sequence shown here is derived from an EMBL/GenBank/DDBJ whole genome shotgun (WGS) entry which is preliminary data.</text>
</comment>
<reference evidence="1 2" key="1">
    <citation type="submission" date="2020-06" db="EMBL/GenBank/DDBJ databases">
        <title>Transcriptomic and genomic resources for Thalictrum thalictroides and T. hernandezii: Facilitating candidate gene discovery in an emerging model plant lineage.</title>
        <authorList>
            <person name="Arias T."/>
            <person name="Riano-Pachon D.M."/>
            <person name="Di Stilio V.S."/>
        </authorList>
    </citation>
    <scope>NUCLEOTIDE SEQUENCE [LARGE SCALE GENOMIC DNA]</scope>
    <source>
        <strain evidence="2">cv. WT478/WT964</strain>
        <tissue evidence="1">Leaves</tissue>
    </source>
</reference>
<keyword evidence="2" id="KW-1185">Reference proteome</keyword>
<dbReference type="EMBL" id="JABWDY010040328">
    <property type="protein sequence ID" value="KAF5178208.1"/>
    <property type="molecule type" value="Genomic_DNA"/>
</dbReference>
<evidence type="ECO:0000313" key="2">
    <source>
        <dbReference type="Proteomes" id="UP000554482"/>
    </source>
</evidence>
<gene>
    <name evidence="1" type="ORF">FRX31_032205</name>
</gene>
<dbReference type="AlphaFoldDB" id="A0A7J6V0H0"/>